<reference evidence="2 3" key="2">
    <citation type="journal article" date="2017" name="Nat. Microbiol.">
        <title>Natural product diversity associated with the nematode symbionts Photorhabdus and Xenorhabdus.</title>
        <authorList>
            <person name="Tobias N.J."/>
            <person name="Wolff H."/>
            <person name="Djahanschiri B."/>
            <person name="Grundmann F."/>
            <person name="Kronenwerth M."/>
            <person name="Shi Y.M."/>
            <person name="Simonyi S."/>
            <person name="Grun P."/>
            <person name="Shapiro-Ilan D."/>
            <person name="Pidot S.J."/>
            <person name="Stinear T.P."/>
            <person name="Ebersberger I."/>
            <person name="Bode H.B."/>
        </authorList>
    </citation>
    <scope>NUCLEOTIDE SEQUENCE [LARGE SCALE GENOMIC DNA]</scope>
    <source>
        <strain evidence="2 3">DSM 17903</strain>
    </source>
</reference>
<dbReference type="EMBL" id="KX517799">
    <property type="protein sequence ID" value="ARD69722.1"/>
    <property type="molecule type" value="Genomic_DNA"/>
</dbReference>
<evidence type="ECO:0000313" key="2">
    <source>
        <dbReference type="EMBL" id="PHM51659.1"/>
    </source>
</evidence>
<proteinExistence type="predicted"/>
<keyword evidence="1" id="KW-0614">Plasmid</keyword>
<geneLocation type="plasmid" evidence="1">
    <name>unnamed2</name>
</geneLocation>
<name>A0A1V0M4C4_XENHO</name>
<dbReference type="AlphaFoldDB" id="A0A1V0M4C4"/>
<dbReference type="Proteomes" id="UP000225433">
    <property type="component" value="Unassembled WGS sequence"/>
</dbReference>
<accession>A0A1V0M4C4</accession>
<dbReference type="EMBL" id="NJAI01000015">
    <property type="protein sequence ID" value="PHM51659.1"/>
    <property type="molecule type" value="Genomic_DNA"/>
</dbReference>
<reference evidence="1" key="1">
    <citation type="journal article" date="2017" name="J. Invertebr. Pathol.">
        <title>Identification and bacterial characteristics of Xenorhabdus hominickii ANU101 from an entomopathogenic nematode, Steinernema monticolum.</title>
        <authorList>
            <person name="Park Y."/>
            <person name="Kang S."/>
            <person name="Sadekuzzaman M."/>
            <person name="Kim H."/>
            <person name="Jung J.K."/>
            <person name="Kim Y."/>
        </authorList>
    </citation>
    <scope>NUCLEOTIDE SEQUENCE</scope>
    <source>
        <strain evidence="1">ANU101</strain>
        <plasmid evidence="1">unnamed2</plasmid>
    </source>
</reference>
<gene>
    <name evidence="2" type="ORF">Xhom_04857</name>
</gene>
<organism evidence="1">
    <name type="scientific">Xenorhabdus hominickii</name>
    <dbReference type="NCBI Taxonomy" id="351679"/>
    <lineage>
        <taxon>Bacteria</taxon>
        <taxon>Pseudomonadati</taxon>
        <taxon>Pseudomonadota</taxon>
        <taxon>Gammaproteobacteria</taxon>
        <taxon>Enterobacterales</taxon>
        <taxon>Morganellaceae</taxon>
        <taxon>Xenorhabdus</taxon>
    </lineage>
</organism>
<sequence length="71" mass="8441">MTPDRFKQAHYMSKISVAKMEVTIDFYFYIQKTPAISSWRLSGDDEDEKVTTWLEFFTSQQIPTGFYARYP</sequence>
<protein>
    <submittedName>
        <fullName evidence="1">Uncharacterized protein</fullName>
    </submittedName>
</protein>
<evidence type="ECO:0000313" key="1">
    <source>
        <dbReference type="EMBL" id="ARD69722.1"/>
    </source>
</evidence>
<evidence type="ECO:0000313" key="3">
    <source>
        <dbReference type="Proteomes" id="UP000225433"/>
    </source>
</evidence>